<evidence type="ECO:0000256" key="9">
    <source>
        <dbReference type="ARBA" id="ARBA00023065"/>
    </source>
</evidence>
<keyword evidence="5" id="KW-0138">CF(0)</keyword>
<keyword evidence="8 13" id="KW-1133">Transmembrane helix</keyword>
<dbReference type="GO" id="GO:0015986">
    <property type="term" value="P:proton motive force-driven ATP synthesis"/>
    <property type="evidence" value="ECO:0007669"/>
    <property type="project" value="InterPro"/>
</dbReference>
<keyword evidence="9 13" id="KW-0406">Ion transport</keyword>
<dbReference type="GO" id="GO:0031966">
    <property type="term" value="C:mitochondrial membrane"/>
    <property type="evidence" value="ECO:0007669"/>
    <property type="project" value="UniProtKB-SubCell"/>
</dbReference>
<evidence type="ECO:0000256" key="7">
    <source>
        <dbReference type="ARBA" id="ARBA00022781"/>
    </source>
</evidence>
<dbReference type="PRINTS" id="PR00124">
    <property type="entry name" value="ATPASEC"/>
</dbReference>
<evidence type="ECO:0000256" key="1">
    <source>
        <dbReference type="ARBA" id="ARBA00004225"/>
    </source>
</evidence>
<dbReference type="CDD" id="cd18182">
    <property type="entry name" value="ATP-synt_Fo_c_ATP5G3"/>
    <property type="match status" value="1"/>
</dbReference>
<dbReference type="PROSITE" id="PS00605">
    <property type="entry name" value="ATPASE_C"/>
    <property type="match status" value="1"/>
</dbReference>
<sequence>MQLALAAKYIGASIATIGLGGAAIGIALVFVALINGTSRNPSLRSTLFPQAILGFALAEACGLFSLMISFLLLYGV</sequence>
<dbReference type="PANTHER" id="PTHR10031:SF0">
    <property type="entry name" value="ATPASE PROTEIN 9"/>
    <property type="match status" value="1"/>
</dbReference>
<keyword evidence="12 13" id="KW-0472">Membrane</keyword>
<comment type="similarity">
    <text evidence="2 13">Belongs to the ATPase C chain family.</text>
</comment>
<name>A0A290QPE5_CANTT</name>
<dbReference type="InterPro" id="IPR035921">
    <property type="entry name" value="F/V-ATP_Csub_sf"/>
</dbReference>
<evidence type="ECO:0000256" key="10">
    <source>
        <dbReference type="ARBA" id="ARBA00023121"/>
    </source>
</evidence>
<dbReference type="EMBL" id="MF289181">
    <property type="protein sequence ID" value="ATC69971.1"/>
    <property type="molecule type" value="Genomic_DNA"/>
</dbReference>
<dbReference type="AlphaFoldDB" id="A0A290QPE5"/>
<keyword evidence="10 13" id="KW-0446">Lipid-binding</keyword>
<dbReference type="GO" id="GO:0033177">
    <property type="term" value="C:proton-transporting two-sector ATPase complex, proton-transporting domain"/>
    <property type="evidence" value="ECO:0007669"/>
    <property type="project" value="InterPro"/>
</dbReference>
<keyword evidence="4 13" id="KW-0813">Transport</keyword>
<dbReference type="HAMAP" id="MF_01396">
    <property type="entry name" value="ATP_synth_c_bact"/>
    <property type="match status" value="1"/>
</dbReference>
<dbReference type="GO" id="GO:0015078">
    <property type="term" value="F:proton transmembrane transporter activity"/>
    <property type="evidence" value="ECO:0007669"/>
    <property type="project" value="InterPro"/>
</dbReference>
<feature type="transmembrane region" description="Helical" evidence="13">
    <location>
        <begin position="47"/>
        <end position="74"/>
    </location>
</feature>
<dbReference type="PANTHER" id="PTHR10031">
    <property type="entry name" value="ATP SYNTHASE LIPID-BINDING PROTEIN, MITOCHONDRIAL"/>
    <property type="match status" value="1"/>
</dbReference>
<dbReference type="FunFam" id="1.20.20.10:FF:000003">
    <property type="entry name" value="Atp synthase f complex subunit mitochondrial"/>
    <property type="match status" value="1"/>
</dbReference>
<dbReference type="InterPro" id="IPR038662">
    <property type="entry name" value="ATP_synth_F0_csu_sf"/>
</dbReference>
<evidence type="ECO:0000256" key="2">
    <source>
        <dbReference type="ARBA" id="ARBA00006704"/>
    </source>
</evidence>
<dbReference type="InterPro" id="IPR002379">
    <property type="entry name" value="ATPase_proteolipid_c-like_dom"/>
</dbReference>
<dbReference type="GO" id="GO:0045259">
    <property type="term" value="C:proton-transporting ATP synthase complex"/>
    <property type="evidence" value="ECO:0007669"/>
    <property type="project" value="UniProtKB-KW"/>
</dbReference>
<evidence type="ECO:0000256" key="12">
    <source>
        <dbReference type="ARBA" id="ARBA00023136"/>
    </source>
</evidence>
<keyword evidence="6 13" id="KW-0812">Transmembrane</keyword>
<accession>A0A290QPE5</accession>
<keyword evidence="11 13" id="KW-0496">Mitochondrion</keyword>
<evidence type="ECO:0000256" key="5">
    <source>
        <dbReference type="ARBA" id="ARBA00022547"/>
    </source>
</evidence>
<organism evidence="15">
    <name type="scientific">Candida tropicalis (strain ATCC MYA-3404 / T1)</name>
    <name type="common">Yeast</name>
    <dbReference type="NCBI Taxonomy" id="294747"/>
    <lineage>
        <taxon>Eukaryota</taxon>
        <taxon>Fungi</taxon>
        <taxon>Dikarya</taxon>
        <taxon>Ascomycota</taxon>
        <taxon>Saccharomycotina</taxon>
        <taxon>Pichiomycetes</taxon>
        <taxon>Debaryomycetaceae</taxon>
        <taxon>Candida/Lodderomyces clade</taxon>
        <taxon>Candida</taxon>
    </lineage>
</organism>
<gene>
    <name evidence="15" type="ORF">YEAS_0A00100</name>
</gene>
<dbReference type="InterPro" id="IPR000454">
    <property type="entry name" value="ATP_synth_F0_csu"/>
</dbReference>
<reference evidence="15" key="1">
    <citation type="submission" date="2017-06" db="EMBL/GenBank/DDBJ databases">
        <title>Ethanol fermenting potential of Candida tropicalis employing bacterially saccharified parings of Poplar trees.</title>
        <authorList>
            <person name="Qazi J.I."/>
            <person name="Tabassum F."/>
        </authorList>
    </citation>
    <scope>NUCLEOTIDE SEQUENCE</scope>
</reference>
<geneLocation type="mitochondrion" evidence="15"/>
<evidence type="ECO:0000259" key="14">
    <source>
        <dbReference type="Pfam" id="PF00137"/>
    </source>
</evidence>
<evidence type="ECO:0000256" key="3">
    <source>
        <dbReference type="ARBA" id="ARBA00019317"/>
    </source>
</evidence>
<evidence type="ECO:0000256" key="6">
    <source>
        <dbReference type="ARBA" id="ARBA00022692"/>
    </source>
</evidence>
<evidence type="ECO:0000256" key="13">
    <source>
        <dbReference type="RuleBase" id="RU004221"/>
    </source>
</evidence>
<evidence type="ECO:0000256" key="8">
    <source>
        <dbReference type="ARBA" id="ARBA00022989"/>
    </source>
</evidence>
<evidence type="ECO:0000313" key="15">
    <source>
        <dbReference type="EMBL" id="ATC69971.1"/>
    </source>
</evidence>
<feature type="transmembrane region" description="Helical" evidence="13">
    <location>
        <begin position="12"/>
        <end position="35"/>
    </location>
</feature>
<dbReference type="Pfam" id="PF00137">
    <property type="entry name" value="ATP-synt_C"/>
    <property type="match status" value="1"/>
</dbReference>
<dbReference type="InterPro" id="IPR020537">
    <property type="entry name" value="ATP_synth_F0_csu_DDCD_BS"/>
</dbReference>
<keyword evidence="7 13" id="KW-0375">Hydrogen ion transport</keyword>
<evidence type="ECO:0000256" key="11">
    <source>
        <dbReference type="ARBA" id="ARBA00023128"/>
    </source>
</evidence>
<proteinExistence type="inferred from homology"/>
<dbReference type="SUPFAM" id="SSF81333">
    <property type="entry name" value="F1F0 ATP synthase subunit C"/>
    <property type="match status" value="1"/>
</dbReference>
<dbReference type="Gene3D" id="1.20.20.10">
    <property type="entry name" value="F1F0 ATP synthase subunit C"/>
    <property type="match status" value="1"/>
</dbReference>
<dbReference type="GO" id="GO:0008289">
    <property type="term" value="F:lipid binding"/>
    <property type="evidence" value="ECO:0007669"/>
    <property type="project" value="UniProtKB-KW"/>
</dbReference>
<comment type="subunit">
    <text evidence="13">F-type ATPases have 2 components, CF(1) - the catalytic core - and CF(0) - the membrane proton channel. CF(1) has five subunits: alpha(3), beta(3), gamma(1), delta(1), epsilon(1). CF(0) has three main subunits: a, b and c.</text>
</comment>
<comment type="subcellular location">
    <subcellularLocation>
        <location evidence="1 13">Mitochondrion membrane</location>
        <topology evidence="1 13">Multi-pass membrane protein</topology>
    </subcellularLocation>
</comment>
<evidence type="ECO:0000256" key="4">
    <source>
        <dbReference type="ARBA" id="ARBA00022448"/>
    </source>
</evidence>
<feature type="domain" description="V-ATPase proteolipid subunit C-like" evidence="14">
    <location>
        <begin position="10"/>
        <end position="72"/>
    </location>
</feature>
<protein>
    <recommendedName>
        <fullName evidence="3 13">ATP synthase subunit 9, mitochondrial</fullName>
    </recommendedName>
</protein>